<dbReference type="RefSeq" id="WP_012546916.1">
    <property type="nucleotide sequence ID" value="NZ_VTFL01000001.1"/>
</dbReference>
<dbReference type="OMA" id="GWCQGRM"/>
<protein>
    <submittedName>
        <fullName evidence="3">FAD-dependent oxidoreductase</fullName>
    </submittedName>
</protein>
<accession>A0A7V3ZKJ4</accession>
<comment type="caution">
    <text evidence="3">The sequence shown here is derived from an EMBL/GenBank/DDBJ whole genome shotgun (WGS) entry which is preliminary data.</text>
</comment>
<dbReference type="GO" id="GO:0016491">
    <property type="term" value="F:oxidoreductase activity"/>
    <property type="evidence" value="ECO:0007669"/>
    <property type="project" value="UniProtKB-KW"/>
</dbReference>
<evidence type="ECO:0000313" key="3">
    <source>
        <dbReference type="EMBL" id="HGK24646.1"/>
    </source>
</evidence>
<dbReference type="InterPro" id="IPR036188">
    <property type="entry name" value="FAD/NAD-bd_sf"/>
</dbReference>
<evidence type="ECO:0000256" key="1">
    <source>
        <dbReference type="ARBA" id="ARBA00023002"/>
    </source>
</evidence>
<dbReference type="SUPFAM" id="SSF51905">
    <property type="entry name" value="FAD/NAD(P)-binding domain"/>
    <property type="match status" value="1"/>
</dbReference>
<dbReference type="Pfam" id="PF07992">
    <property type="entry name" value="Pyr_redox_2"/>
    <property type="match status" value="1"/>
</dbReference>
<sequence>MLKEVDIAIIGGGPAGLSAGISSGKSGKKVLILERNDELGGVLNQCIHPGFGLVYYKEELTGPEYAQKLIQEIKNLENVEYFLNTMVLQIKEDKEVIAVNSDGLWRVKAKAIIFSTGCRERTRGNLQIPGDRPSGIYTAGTAQRLVNIEGYLPGEKILILGSGDIGLIMARRLLWEGAEVIGVVEKLPYPGGLTRNLVQCLEDYNIPLYLKHTVVEIKGKDRVEGVYIAPVDEQGNPILEAKKFIECDTLLLSVGLIPENELLESLNIPIDPKTGGPLVDQNLSTLKDGFFSCGNSLLVNDLVDYVTMQGILAGDSAVRFIEGKLKIEKRVKVEISGNLRIIVPQYVSYPINSEEITFYMRVKEPQKSAKLILQDEKKKLKEWRYPMVKPAEMILVKLKTEDLKEIEYLEFSMEG</sequence>
<organism evidence="3">
    <name type="scientific">Dictyoglomus thermophilum</name>
    <dbReference type="NCBI Taxonomy" id="14"/>
    <lineage>
        <taxon>Bacteria</taxon>
        <taxon>Pseudomonadati</taxon>
        <taxon>Dictyoglomota</taxon>
        <taxon>Dictyoglomia</taxon>
        <taxon>Dictyoglomales</taxon>
        <taxon>Dictyoglomaceae</taxon>
        <taxon>Dictyoglomus</taxon>
    </lineage>
</organism>
<dbReference type="InterPro" id="IPR023753">
    <property type="entry name" value="FAD/NAD-binding_dom"/>
</dbReference>
<name>A0A7V3ZKJ4_DICTH</name>
<proteinExistence type="predicted"/>
<evidence type="ECO:0000259" key="2">
    <source>
        <dbReference type="Pfam" id="PF07992"/>
    </source>
</evidence>
<dbReference type="PANTHER" id="PTHR42949">
    <property type="entry name" value="ANAEROBIC GLYCEROL-3-PHOSPHATE DEHYDROGENASE SUBUNIT B"/>
    <property type="match status" value="1"/>
</dbReference>
<dbReference type="Gene3D" id="3.50.50.60">
    <property type="entry name" value="FAD/NAD(P)-binding domain"/>
    <property type="match status" value="2"/>
</dbReference>
<dbReference type="PANTHER" id="PTHR42949:SF3">
    <property type="entry name" value="ANAEROBIC GLYCEROL-3-PHOSPHATE DEHYDROGENASE SUBUNIT B"/>
    <property type="match status" value="1"/>
</dbReference>
<keyword evidence="1" id="KW-0560">Oxidoreductase</keyword>
<dbReference type="InterPro" id="IPR051691">
    <property type="entry name" value="Metab_Enz_Cyan_OpOx_G3PDH"/>
</dbReference>
<dbReference type="AlphaFoldDB" id="A0A7V3ZKJ4"/>
<feature type="domain" description="FAD/NAD(P)-binding" evidence="2">
    <location>
        <begin position="6"/>
        <end position="295"/>
    </location>
</feature>
<reference evidence="3" key="1">
    <citation type="journal article" date="2020" name="mSystems">
        <title>Genome- and Community-Level Interaction Insights into Carbon Utilization and Element Cycling Functions of Hydrothermarchaeota in Hydrothermal Sediment.</title>
        <authorList>
            <person name="Zhou Z."/>
            <person name="Liu Y."/>
            <person name="Xu W."/>
            <person name="Pan J."/>
            <person name="Luo Z.H."/>
            <person name="Li M."/>
        </authorList>
    </citation>
    <scope>NUCLEOTIDE SEQUENCE [LARGE SCALE GENOMIC DNA]</scope>
    <source>
        <strain evidence="3">SpSt-70</strain>
    </source>
</reference>
<dbReference type="PRINTS" id="PR00368">
    <property type="entry name" value="FADPNR"/>
</dbReference>
<dbReference type="PRINTS" id="PR00469">
    <property type="entry name" value="PNDRDTASEII"/>
</dbReference>
<gene>
    <name evidence="3" type="ORF">ENU78_09525</name>
</gene>
<dbReference type="EMBL" id="DTDV01000023">
    <property type="protein sequence ID" value="HGK24646.1"/>
    <property type="molecule type" value="Genomic_DNA"/>
</dbReference>